<dbReference type="EMBL" id="UZAK01003548">
    <property type="protein sequence ID" value="VDO80232.1"/>
    <property type="molecule type" value="Genomic_DNA"/>
</dbReference>
<evidence type="ECO:0000313" key="1">
    <source>
        <dbReference type="EMBL" id="VDO80232.1"/>
    </source>
</evidence>
<evidence type="ECO:0000313" key="3">
    <source>
        <dbReference type="WBParaSite" id="SCUD_0000321901-mRNA-1"/>
    </source>
</evidence>
<protein>
    <submittedName>
        <fullName evidence="1 3">Uncharacterized protein</fullName>
    </submittedName>
</protein>
<dbReference type="Proteomes" id="UP000279833">
    <property type="component" value="Unassembled WGS sequence"/>
</dbReference>
<dbReference type="AlphaFoldDB" id="A0A183JKI8"/>
<name>A0A183JKI8_9TREM</name>
<organism evidence="3">
    <name type="scientific">Schistosoma curassoni</name>
    <dbReference type="NCBI Taxonomy" id="6186"/>
    <lineage>
        <taxon>Eukaryota</taxon>
        <taxon>Metazoa</taxon>
        <taxon>Spiralia</taxon>
        <taxon>Lophotrochozoa</taxon>
        <taxon>Platyhelminthes</taxon>
        <taxon>Trematoda</taxon>
        <taxon>Digenea</taxon>
        <taxon>Strigeidida</taxon>
        <taxon>Schistosomatoidea</taxon>
        <taxon>Schistosomatidae</taxon>
        <taxon>Schistosoma</taxon>
    </lineage>
</organism>
<gene>
    <name evidence="1" type="ORF">SCUD_LOCUS3219</name>
</gene>
<keyword evidence="2" id="KW-1185">Reference proteome</keyword>
<sequence>MFSLSIWTIRICICRSLHIHTCLDIILQVRWWEF</sequence>
<evidence type="ECO:0000313" key="2">
    <source>
        <dbReference type="Proteomes" id="UP000279833"/>
    </source>
</evidence>
<dbReference type="WBParaSite" id="SCUD_0000321901-mRNA-1">
    <property type="protein sequence ID" value="SCUD_0000321901-mRNA-1"/>
    <property type="gene ID" value="SCUD_0000321901"/>
</dbReference>
<reference evidence="3" key="1">
    <citation type="submission" date="2016-06" db="UniProtKB">
        <authorList>
            <consortium name="WormBaseParasite"/>
        </authorList>
    </citation>
    <scope>IDENTIFICATION</scope>
</reference>
<reference evidence="1 2" key="2">
    <citation type="submission" date="2018-11" db="EMBL/GenBank/DDBJ databases">
        <authorList>
            <consortium name="Pathogen Informatics"/>
        </authorList>
    </citation>
    <scope>NUCLEOTIDE SEQUENCE [LARGE SCALE GENOMIC DNA]</scope>
    <source>
        <strain evidence="1">Dakar</strain>
        <strain evidence="2">Dakar, Senegal</strain>
    </source>
</reference>
<proteinExistence type="predicted"/>
<accession>A0A183JKI8</accession>